<feature type="compositionally biased region" description="Basic and acidic residues" evidence="1">
    <location>
        <begin position="734"/>
        <end position="745"/>
    </location>
</feature>
<feature type="compositionally biased region" description="Low complexity" evidence="1">
    <location>
        <begin position="678"/>
        <end position="727"/>
    </location>
</feature>
<dbReference type="AlphaFoldDB" id="E3LN11"/>
<dbReference type="eggNOG" id="ENOG502RT8K">
    <property type="taxonomic scope" value="Eukaryota"/>
</dbReference>
<keyword evidence="2" id="KW-0472">Membrane</keyword>
<dbReference type="InParanoid" id="E3LN11"/>
<feature type="compositionally biased region" description="Low complexity" evidence="1">
    <location>
        <begin position="212"/>
        <end position="223"/>
    </location>
</feature>
<feature type="compositionally biased region" description="Basic residues" evidence="1">
    <location>
        <begin position="642"/>
        <end position="660"/>
    </location>
</feature>
<feature type="compositionally biased region" description="Basic and acidic residues" evidence="1">
    <location>
        <begin position="476"/>
        <end position="518"/>
    </location>
</feature>
<feature type="compositionally biased region" description="Polar residues" evidence="1">
    <location>
        <begin position="177"/>
        <end position="196"/>
    </location>
</feature>
<dbReference type="Proteomes" id="UP000008281">
    <property type="component" value="Unassembled WGS sequence"/>
</dbReference>
<feature type="compositionally biased region" description="Basic and acidic residues" evidence="1">
    <location>
        <begin position="661"/>
        <end position="674"/>
    </location>
</feature>
<evidence type="ECO:0000256" key="1">
    <source>
        <dbReference type="SAM" id="MobiDB-lite"/>
    </source>
</evidence>
<feature type="region of interest" description="Disordered" evidence="1">
    <location>
        <begin position="627"/>
        <end position="745"/>
    </location>
</feature>
<dbReference type="HOGENOM" id="CLU_373083_0_0_1"/>
<keyword evidence="2" id="KW-0812">Transmembrane</keyword>
<keyword evidence="2" id="KW-1133">Transmembrane helix</keyword>
<feature type="compositionally biased region" description="Polar residues" evidence="1">
    <location>
        <begin position="224"/>
        <end position="235"/>
    </location>
</feature>
<name>E3LN11_CAERE</name>
<sequence length="745" mass="79648">MQRCISCSFQYEFPIMVDCLTIISNMSKTQDNVSHISKKIVTDYSKKPHLSTPYLKKNPKRQNTKAQEERIHDVGQFSASLFGTVPSLPSLEHLRWWPLFAFIAILCVSADAPPRFARSLAAYKTDKIETEPVSEVESAHPDDLYSEQYNVVRDVRRSNKNPNDDKKSTTKDTKGSVTINNKNNDVGSGTSNTTGASHIATGKTAAVESADPSNSSGGSPNSSRTVVSPNVTTKPSSTIISTTLEPPGKTDTKEALTTSSVVPSGQVSEKVAVGLRSSSSTVAEPPTTEPAVKNTSTSKITEASDGPTGSSSEITEAPNETTVIPDATTKTTLIQSVPSTESTPNATISTSKEPDDIATTTVLVPSTQPPPVWKESSSVTPIGTTEKHEPTVADDHNREENPEEGISAALLSPASCQKLSPGYESCDEACKAAKDDEDSGNALTGLMICAIVFLALVGIAFIILSIFASILRRNKPRETEKTPAAEEKFEDPGAQRRAAEDAAVIKKDVEKKEEKSDEAAVQEDTPSLKNNPALERMRDKLKKTQDNLRLLRTHANKCAEEHKKDLANKFTPMGPIYIPKEPEVPPPADIPSSNISLTNVAWKDGLNELWEVGSDVDDIELDQDFVLNPDSVTEDETSQKSGKSKKSAKSKSKKSKKSQKSHKDEKDGDMRTPKLDATSVPSTSGTGPSTSGTGPSNSGTGPSTSGTGPSTSGLPSVSAPAPTAPTAEKPNASETKKDQNKSKEN</sequence>
<dbReference type="OrthoDB" id="5877566at2759"/>
<proteinExistence type="predicted"/>
<protein>
    <submittedName>
        <fullName evidence="3">Uncharacterized protein</fullName>
    </submittedName>
</protein>
<feature type="compositionally biased region" description="Polar residues" evidence="1">
    <location>
        <begin position="255"/>
        <end position="267"/>
    </location>
</feature>
<dbReference type="STRING" id="31234.E3LN11"/>
<feature type="compositionally biased region" description="Basic and acidic residues" evidence="1">
    <location>
        <begin position="153"/>
        <end position="174"/>
    </location>
</feature>
<feature type="region of interest" description="Disordered" evidence="1">
    <location>
        <begin position="129"/>
        <end position="403"/>
    </location>
</feature>
<feature type="compositionally biased region" description="Polar residues" evidence="1">
    <location>
        <begin position="293"/>
        <end position="351"/>
    </location>
</feature>
<feature type="compositionally biased region" description="Basic and acidic residues" evidence="1">
    <location>
        <begin position="385"/>
        <end position="400"/>
    </location>
</feature>
<evidence type="ECO:0000256" key="2">
    <source>
        <dbReference type="SAM" id="Phobius"/>
    </source>
</evidence>
<keyword evidence="4" id="KW-1185">Reference proteome</keyword>
<reference evidence="3" key="1">
    <citation type="submission" date="2007-07" db="EMBL/GenBank/DDBJ databases">
        <title>PCAP assembly of the Caenorhabditis remanei genome.</title>
        <authorList>
            <consortium name="The Caenorhabditis remanei Sequencing Consortium"/>
            <person name="Wilson R.K."/>
        </authorList>
    </citation>
    <scope>NUCLEOTIDE SEQUENCE [LARGE SCALE GENOMIC DNA]</scope>
    <source>
        <strain evidence="3">PB4641</strain>
    </source>
</reference>
<accession>E3LN11</accession>
<dbReference type="EMBL" id="DS268411">
    <property type="protein sequence ID" value="EFP03086.1"/>
    <property type="molecule type" value="Genomic_DNA"/>
</dbReference>
<evidence type="ECO:0000313" key="3">
    <source>
        <dbReference type="EMBL" id="EFP03086.1"/>
    </source>
</evidence>
<evidence type="ECO:0000313" key="4">
    <source>
        <dbReference type="Proteomes" id="UP000008281"/>
    </source>
</evidence>
<feature type="transmembrane region" description="Helical" evidence="2">
    <location>
        <begin position="445"/>
        <end position="471"/>
    </location>
</feature>
<gene>
    <name evidence="3" type="ORF">CRE_28554</name>
</gene>
<feature type="region of interest" description="Disordered" evidence="1">
    <location>
        <begin position="476"/>
        <end position="536"/>
    </location>
</feature>
<organism evidence="4">
    <name type="scientific">Caenorhabditis remanei</name>
    <name type="common">Caenorhabditis vulgaris</name>
    <dbReference type="NCBI Taxonomy" id="31234"/>
    <lineage>
        <taxon>Eukaryota</taxon>
        <taxon>Metazoa</taxon>
        <taxon>Ecdysozoa</taxon>
        <taxon>Nematoda</taxon>
        <taxon>Chromadorea</taxon>
        <taxon>Rhabditida</taxon>
        <taxon>Rhabditina</taxon>
        <taxon>Rhabditomorpha</taxon>
        <taxon>Rhabditoidea</taxon>
        <taxon>Rhabditidae</taxon>
        <taxon>Peloderinae</taxon>
        <taxon>Caenorhabditis</taxon>
    </lineage>
</organism>